<keyword evidence="1" id="KW-0472">Membrane</keyword>
<dbReference type="RefSeq" id="WP_143234860.1">
    <property type="nucleotide sequence ID" value="NZ_OBDY01000011.1"/>
</dbReference>
<name>A0A285IS86_9ACTN</name>
<evidence type="ECO:0000313" key="3">
    <source>
        <dbReference type="Proteomes" id="UP000219612"/>
    </source>
</evidence>
<feature type="transmembrane region" description="Helical" evidence="1">
    <location>
        <begin position="40"/>
        <end position="64"/>
    </location>
</feature>
<keyword evidence="1" id="KW-0812">Transmembrane</keyword>
<feature type="transmembrane region" description="Helical" evidence="1">
    <location>
        <begin position="122"/>
        <end position="143"/>
    </location>
</feature>
<dbReference type="Proteomes" id="UP000219612">
    <property type="component" value="Unassembled WGS sequence"/>
</dbReference>
<feature type="transmembrane region" description="Helical" evidence="1">
    <location>
        <begin position="70"/>
        <end position="88"/>
    </location>
</feature>
<reference evidence="2 3" key="1">
    <citation type="submission" date="2017-09" db="EMBL/GenBank/DDBJ databases">
        <authorList>
            <person name="Ehlers B."/>
            <person name="Leendertz F.H."/>
        </authorList>
    </citation>
    <scope>NUCLEOTIDE SEQUENCE [LARGE SCALE GENOMIC DNA]</scope>
    <source>
        <strain evidence="2 3">CGMCC 4.6857</strain>
    </source>
</reference>
<keyword evidence="1" id="KW-1133">Transmembrane helix</keyword>
<evidence type="ECO:0000313" key="2">
    <source>
        <dbReference type="EMBL" id="SNY50824.1"/>
    </source>
</evidence>
<organism evidence="2 3">
    <name type="scientific">Paractinoplanes atraurantiacus</name>
    <dbReference type="NCBI Taxonomy" id="1036182"/>
    <lineage>
        <taxon>Bacteria</taxon>
        <taxon>Bacillati</taxon>
        <taxon>Actinomycetota</taxon>
        <taxon>Actinomycetes</taxon>
        <taxon>Micromonosporales</taxon>
        <taxon>Micromonosporaceae</taxon>
        <taxon>Paractinoplanes</taxon>
    </lineage>
</organism>
<sequence>MISGGVRAAVRELLQVTGMWLGMGEPDGDGAPEPPRAGALFMAVQTLAAVALGAALAGAWALFFQQQVRTLFLLGYLPLLVPLAIGIARRPAAAAVPLAVALPVGGLAVVAVRAASAGGDGFWWWFLAFAAGALAAGPVFGALSARRPANDRPAPNEEPDAGT</sequence>
<evidence type="ECO:0000256" key="1">
    <source>
        <dbReference type="SAM" id="Phobius"/>
    </source>
</evidence>
<keyword evidence="3" id="KW-1185">Reference proteome</keyword>
<feature type="transmembrane region" description="Helical" evidence="1">
    <location>
        <begin position="95"/>
        <end position="116"/>
    </location>
</feature>
<accession>A0A285IS86</accession>
<protein>
    <submittedName>
        <fullName evidence="2">Uncharacterized protein</fullName>
    </submittedName>
</protein>
<gene>
    <name evidence="2" type="ORF">SAMN05421748_111114</name>
</gene>
<dbReference type="EMBL" id="OBDY01000011">
    <property type="protein sequence ID" value="SNY50824.1"/>
    <property type="molecule type" value="Genomic_DNA"/>
</dbReference>
<proteinExistence type="predicted"/>
<dbReference type="AlphaFoldDB" id="A0A285IS86"/>